<protein>
    <recommendedName>
        <fullName evidence="1">F-box domain-containing protein</fullName>
    </recommendedName>
</protein>
<dbReference type="EMBL" id="BPWL01000002">
    <property type="protein sequence ID" value="GJJ07879.1"/>
    <property type="molecule type" value="Genomic_DNA"/>
</dbReference>
<organism evidence="2 3">
    <name type="scientific">Clathrus columnatus</name>
    <dbReference type="NCBI Taxonomy" id="1419009"/>
    <lineage>
        <taxon>Eukaryota</taxon>
        <taxon>Fungi</taxon>
        <taxon>Dikarya</taxon>
        <taxon>Basidiomycota</taxon>
        <taxon>Agaricomycotina</taxon>
        <taxon>Agaricomycetes</taxon>
        <taxon>Phallomycetidae</taxon>
        <taxon>Phallales</taxon>
        <taxon>Clathraceae</taxon>
        <taxon>Clathrus</taxon>
    </lineage>
</organism>
<evidence type="ECO:0000313" key="3">
    <source>
        <dbReference type="Proteomes" id="UP001050691"/>
    </source>
</evidence>
<dbReference type="SMART" id="SM00256">
    <property type="entry name" value="FBOX"/>
    <property type="match status" value="1"/>
</dbReference>
<evidence type="ECO:0000259" key="1">
    <source>
        <dbReference type="PROSITE" id="PS50181"/>
    </source>
</evidence>
<accession>A0AAV5A3P4</accession>
<dbReference type="SUPFAM" id="SSF81383">
    <property type="entry name" value="F-box domain"/>
    <property type="match status" value="1"/>
</dbReference>
<proteinExistence type="predicted"/>
<dbReference type="InterPro" id="IPR001810">
    <property type="entry name" value="F-box_dom"/>
</dbReference>
<feature type="domain" description="F-box" evidence="1">
    <location>
        <begin position="1"/>
        <end position="47"/>
    </location>
</feature>
<gene>
    <name evidence="2" type="ORF">Clacol_002085</name>
</gene>
<reference evidence="2" key="1">
    <citation type="submission" date="2021-10" db="EMBL/GenBank/DDBJ databases">
        <title>De novo Genome Assembly of Clathrus columnatus (Basidiomycota, Fungi) Using Illumina and Nanopore Sequence Data.</title>
        <authorList>
            <person name="Ogiso-Tanaka E."/>
            <person name="Itagaki H."/>
            <person name="Hosoya T."/>
            <person name="Hosaka K."/>
        </authorList>
    </citation>
    <scope>NUCLEOTIDE SEQUENCE</scope>
    <source>
        <strain evidence="2">MO-923</strain>
    </source>
</reference>
<keyword evidence="3" id="KW-1185">Reference proteome</keyword>
<dbReference type="Proteomes" id="UP001050691">
    <property type="component" value="Unassembled WGS sequence"/>
</dbReference>
<dbReference type="CDD" id="cd09917">
    <property type="entry name" value="F-box_SF"/>
    <property type="match status" value="1"/>
</dbReference>
<comment type="caution">
    <text evidence="2">The sequence shown here is derived from an EMBL/GenBank/DDBJ whole genome shotgun (WGS) entry which is preliminary data.</text>
</comment>
<dbReference type="Gene3D" id="1.20.1280.50">
    <property type="match status" value="1"/>
</dbReference>
<dbReference type="Pfam" id="PF00646">
    <property type="entry name" value="F-box"/>
    <property type="match status" value="1"/>
</dbReference>
<dbReference type="PROSITE" id="PS50181">
    <property type="entry name" value="FBOX"/>
    <property type="match status" value="1"/>
</dbReference>
<evidence type="ECO:0000313" key="2">
    <source>
        <dbReference type="EMBL" id="GJJ07879.1"/>
    </source>
</evidence>
<sequence>MSTLSCLPTEVIIRLLSFLPLKDLASCARLSKQFLNIIRSSSILTYALELGKAGLEETFSLSFDRFENSECNPSELLAELLRGKEYTNIEVCGSVFTGGYTRFTEERGVNTIDIFDFRNIKNNEPVTTLSFDAMYSGYAIDAAGQDLLVLVGKCVPTEYVAYLRTGPSASCLPNVHVLSLFCKLHLRSLSTGLEYKHTETICSGIRAFLCTMISETELLLVGCGENNVPLLKYCTINDFNSNSSTADENESPLQYPPKCLNEVIFHLPFKYHSGSDILKTWEAELILEEASYTPKPFSPFLKTSNFVYHPNPQIIGIKFQNNDVMSFMGDIDNQTHLSHAFDMFIHLNSLRKLKNKFSLNDSRTLLSDNTFQVPWEKWGPAITRVLTSEYNSGEWNPNRCIRGYRVLTYDSRLWNGGLILDFNINGWQSSMQGIIRDQSELLSCDGIKITSSLPYREIRMPSLQTESELQSAGPCSILMGDDIVYMEGDLPNTRLHVFRF</sequence>
<dbReference type="AlphaFoldDB" id="A0AAV5A3P4"/>
<dbReference type="InterPro" id="IPR036047">
    <property type="entry name" value="F-box-like_dom_sf"/>
</dbReference>
<name>A0AAV5A3P4_9AGAM</name>